<dbReference type="PRINTS" id="PR00597">
    <property type="entry name" value="GELSOLIN"/>
</dbReference>
<dbReference type="OrthoDB" id="6375767at2759"/>
<proteinExistence type="predicted"/>
<dbReference type="GO" id="GO:0015629">
    <property type="term" value="C:actin cytoskeleton"/>
    <property type="evidence" value="ECO:0007669"/>
    <property type="project" value="TreeGrafter"/>
</dbReference>
<dbReference type="EMBL" id="CAIIXF020000004">
    <property type="protein sequence ID" value="CAH1781591.1"/>
    <property type="molecule type" value="Genomic_DNA"/>
</dbReference>
<dbReference type="GO" id="GO:0008154">
    <property type="term" value="P:actin polymerization or depolymerization"/>
    <property type="evidence" value="ECO:0007669"/>
    <property type="project" value="TreeGrafter"/>
</dbReference>
<name>A0A8J1UGL5_OWEFU</name>
<comment type="caution">
    <text evidence="2">The sequence shown here is derived from an EMBL/GenBank/DDBJ whole genome shotgun (WGS) entry which is preliminary data.</text>
</comment>
<keyword evidence="3" id="KW-1185">Reference proteome</keyword>
<dbReference type="PANTHER" id="PTHR11977:SF130">
    <property type="entry name" value="SEVERIN"/>
    <property type="match status" value="1"/>
</dbReference>
<dbReference type="InterPro" id="IPR007123">
    <property type="entry name" value="Gelsolin-like_dom"/>
</dbReference>
<dbReference type="GO" id="GO:0051015">
    <property type="term" value="F:actin filament binding"/>
    <property type="evidence" value="ECO:0007669"/>
    <property type="project" value="InterPro"/>
</dbReference>
<dbReference type="Gene3D" id="3.40.20.10">
    <property type="entry name" value="Severin"/>
    <property type="match status" value="3"/>
</dbReference>
<organism evidence="2 3">
    <name type="scientific">Owenia fusiformis</name>
    <name type="common">Polychaete worm</name>
    <dbReference type="NCBI Taxonomy" id="6347"/>
    <lineage>
        <taxon>Eukaryota</taxon>
        <taxon>Metazoa</taxon>
        <taxon>Spiralia</taxon>
        <taxon>Lophotrochozoa</taxon>
        <taxon>Annelida</taxon>
        <taxon>Polychaeta</taxon>
        <taxon>Sedentaria</taxon>
        <taxon>Canalipalpata</taxon>
        <taxon>Sabellida</taxon>
        <taxon>Oweniida</taxon>
        <taxon>Oweniidae</taxon>
        <taxon>Owenia</taxon>
    </lineage>
</organism>
<dbReference type="InterPro" id="IPR029006">
    <property type="entry name" value="ADF-H/Gelsolin-like_dom_sf"/>
</dbReference>
<dbReference type="Proteomes" id="UP000749559">
    <property type="component" value="Unassembled WGS sequence"/>
</dbReference>
<dbReference type="InterPro" id="IPR007122">
    <property type="entry name" value="Villin/Gelsolin"/>
</dbReference>
<dbReference type="GO" id="GO:0005737">
    <property type="term" value="C:cytoplasm"/>
    <property type="evidence" value="ECO:0007669"/>
    <property type="project" value="TreeGrafter"/>
</dbReference>
<reference evidence="2" key="1">
    <citation type="submission" date="2022-03" db="EMBL/GenBank/DDBJ databases">
        <authorList>
            <person name="Martin C."/>
        </authorList>
    </citation>
    <scope>NUCLEOTIDE SEQUENCE</scope>
</reference>
<dbReference type="AlphaFoldDB" id="A0A8J1UGL5"/>
<evidence type="ECO:0000313" key="2">
    <source>
        <dbReference type="EMBL" id="CAH1781591.1"/>
    </source>
</evidence>
<feature type="region of interest" description="Disordered" evidence="1">
    <location>
        <begin position="231"/>
        <end position="266"/>
    </location>
</feature>
<evidence type="ECO:0000256" key="1">
    <source>
        <dbReference type="SAM" id="MobiDB-lite"/>
    </source>
</evidence>
<evidence type="ECO:0000313" key="3">
    <source>
        <dbReference type="Proteomes" id="UP000749559"/>
    </source>
</evidence>
<feature type="compositionally biased region" description="Acidic residues" evidence="1">
    <location>
        <begin position="253"/>
        <end position="265"/>
    </location>
</feature>
<dbReference type="SMART" id="SM00262">
    <property type="entry name" value="GEL"/>
    <property type="match status" value="3"/>
</dbReference>
<dbReference type="SUPFAM" id="SSF55753">
    <property type="entry name" value="Actin depolymerizing proteins"/>
    <property type="match status" value="3"/>
</dbReference>
<dbReference type="CDD" id="cd11290">
    <property type="entry name" value="gelsolin_S1_like"/>
    <property type="match status" value="1"/>
</dbReference>
<feature type="compositionally biased region" description="Acidic residues" evidence="1">
    <location>
        <begin position="236"/>
        <end position="245"/>
    </location>
</feature>
<dbReference type="Pfam" id="PF00626">
    <property type="entry name" value="Gelsolin"/>
    <property type="match status" value="3"/>
</dbReference>
<protein>
    <submittedName>
        <fullName evidence="2">Uncharacterized protein</fullName>
    </submittedName>
</protein>
<sequence>MLKAKKYDWKDSNLALFGSDTEKAVKKESAEAEPAWHAVDPDAGNKLYIWRINNFQVEAWPEDQYGKFFEGDSYIVLNQYLDEESVEYDVHFWIGRYSSQDEYGTAAYKTVELDTYLDDKPVQHREVMGHESALFCGYFKQMETMRGGVDSGFNKVTPEEYKPRLFKFNGSKGNIRIKEVPRLRESLNSDDVFILDLGLTFIQWNGSGSTGMERYKAAQFLETLKAERNGQAEATTVDEGDEEPSDFSSLVGDDTDEAEESETAEPGERALYELSDRTENLEFTERKTGDVTMEDFDSEDVFLLDSGDSETGVFVWIGNGASIDERKNSMSYAHKYLQAKEYPWAPIAIVSENKAPKNKAFMAAIAA</sequence>
<gene>
    <name evidence="2" type="ORF">OFUS_LOCUS8153</name>
</gene>
<accession>A0A8J1UGL5</accession>
<dbReference type="PANTHER" id="PTHR11977">
    <property type="entry name" value="VILLIN"/>
    <property type="match status" value="1"/>
</dbReference>